<gene>
    <name evidence="2" type="ORF">FDA94_10160</name>
</gene>
<evidence type="ECO:0000313" key="2">
    <source>
        <dbReference type="EMBL" id="TKK89288.1"/>
    </source>
</evidence>
<evidence type="ECO:0000313" key="3">
    <source>
        <dbReference type="Proteomes" id="UP000308705"/>
    </source>
</evidence>
<feature type="compositionally biased region" description="Basic residues" evidence="1">
    <location>
        <begin position="525"/>
        <end position="535"/>
    </location>
</feature>
<dbReference type="Proteomes" id="UP000308705">
    <property type="component" value="Unassembled WGS sequence"/>
</dbReference>
<accession>A0A4U3MIH2</accession>
<feature type="region of interest" description="Disordered" evidence="1">
    <location>
        <begin position="487"/>
        <end position="623"/>
    </location>
</feature>
<sequence>MFKGKHAEMELDEDDSLPILDLARTEGFEVFAERVDQGDEVAQRLLDEWGVDDLYTEKGYQAWFGKVHGVGEATTPGELLVALDSVPYKDDGIVWTALARLLGFPPGTASAEKILAGTVVKHVMDADEGVRDEIEEFFGAIGEDLDVYDLELARQGGTAILGDPATDEPEVARGRLNDKIRLATAARLKDIKDGMVAGVRVNTAEQRSLDRLAWVLANLKSSRECVAVVTLLEDEIRLFANAADAQLAGDFKRLFDAAAKGRQAASADISALFDEMVAQKLEVRVLKQGKVPDDILRRGERRLRKTLDYLASLEKSWDDLRVMTHRAANGMKIHAETQAGDVLLRQRAAALGEEAGWSDDEDLEKREAALRDKIDDGKRARLTRRVTDAKIAIGISKLCCFKCWLMIRALRAKDISIAPSGTHLKTYPAGWPAPASLTRPSLLRAFLQIPDDPKKRTDADEYLLNAMSTTDGRAAIISEIVRYSDKGQMESGYESSEDEGEGGLTLWQNYYGDGGGVVQPAPVRKPVKKAVRKPVQKAETTPTPKQLVRTPTPRKVVEREPAPRVDDAEPRPPTRVTRSSGLRLPEVKDVGDPPVVRFVKRKANNQATPKSDPKKRNTRKKST</sequence>
<dbReference type="RefSeq" id="WP_137246794.1">
    <property type="nucleotide sequence ID" value="NZ_SZQA01000007.1"/>
</dbReference>
<name>A0A4U3MIH2_9ACTN</name>
<keyword evidence="3" id="KW-1185">Reference proteome</keyword>
<dbReference type="EMBL" id="SZQA01000007">
    <property type="protein sequence ID" value="TKK89288.1"/>
    <property type="molecule type" value="Genomic_DNA"/>
</dbReference>
<reference evidence="2 3" key="1">
    <citation type="submission" date="2019-04" db="EMBL/GenBank/DDBJ databases">
        <title>Herbidospora sp. NEAU-GS14.nov., a novel actinomycete isolated from soil.</title>
        <authorList>
            <person name="Han L."/>
        </authorList>
    </citation>
    <scope>NUCLEOTIDE SEQUENCE [LARGE SCALE GENOMIC DNA]</scope>
    <source>
        <strain evidence="2 3">NEAU-GS14</strain>
    </source>
</reference>
<dbReference type="AlphaFoldDB" id="A0A4U3MIH2"/>
<protein>
    <submittedName>
        <fullName evidence="2">Uncharacterized protein</fullName>
    </submittedName>
</protein>
<evidence type="ECO:0000256" key="1">
    <source>
        <dbReference type="SAM" id="MobiDB-lite"/>
    </source>
</evidence>
<organism evidence="2 3">
    <name type="scientific">Herbidospora galbida</name>
    <dbReference type="NCBI Taxonomy" id="2575442"/>
    <lineage>
        <taxon>Bacteria</taxon>
        <taxon>Bacillati</taxon>
        <taxon>Actinomycetota</taxon>
        <taxon>Actinomycetes</taxon>
        <taxon>Streptosporangiales</taxon>
        <taxon>Streptosporangiaceae</taxon>
        <taxon>Herbidospora</taxon>
    </lineage>
</organism>
<comment type="caution">
    <text evidence="2">The sequence shown here is derived from an EMBL/GenBank/DDBJ whole genome shotgun (WGS) entry which is preliminary data.</text>
</comment>
<feature type="compositionally biased region" description="Basic and acidic residues" evidence="1">
    <location>
        <begin position="555"/>
        <end position="572"/>
    </location>
</feature>
<proteinExistence type="predicted"/>
<dbReference type="OrthoDB" id="3497618at2"/>